<evidence type="ECO:0000313" key="7">
    <source>
        <dbReference type="EMBL" id="PRW20328.1"/>
    </source>
</evidence>
<evidence type="ECO:0000256" key="2">
    <source>
        <dbReference type="ARBA" id="ARBA00022741"/>
    </source>
</evidence>
<keyword evidence="8" id="KW-1185">Reference proteome</keyword>
<gene>
    <name evidence="7" type="ORF">C2E21_9044</name>
</gene>
<dbReference type="PROSITE" id="PS00298">
    <property type="entry name" value="HSP90"/>
    <property type="match status" value="1"/>
</dbReference>
<dbReference type="InterPro" id="IPR001404">
    <property type="entry name" value="Hsp90_fam"/>
</dbReference>
<dbReference type="CDD" id="cd16927">
    <property type="entry name" value="HATPase_Hsp90-like"/>
    <property type="match status" value="1"/>
</dbReference>
<feature type="compositionally biased region" description="Basic residues" evidence="5">
    <location>
        <begin position="2030"/>
        <end position="2043"/>
    </location>
</feature>
<dbReference type="InterPro" id="IPR037196">
    <property type="entry name" value="HSP90_C"/>
</dbReference>
<dbReference type="Gene3D" id="3.40.50.11260">
    <property type="match status" value="1"/>
</dbReference>
<dbReference type="GO" id="GO:0016887">
    <property type="term" value="F:ATP hydrolysis activity"/>
    <property type="evidence" value="ECO:0007669"/>
    <property type="project" value="InterPro"/>
</dbReference>
<evidence type="ECO:0000259" key="6">
    <source>
        <dbReference type="PROSITE" id="PS50853"/>
    </source>
</evidence>
<dbReference type="InterPro" id="IPR003961">
    <property type="entry name" value="FN3_dom"/>
</dbReference>
<keyword evidence="4" id="KW-0143">Chaperone</keyword>
<keyword evidence="3" id="KW-0067">ATP-binding</keyword>
<evidence type="ECO:0000256" key="4">
    <source>
        <dbReference type="ARBA" id="ARBA00023186"/>
    </source>
</evidence>
<dbReference type="PANTHER" id="PTHR11528">
    <property type="entry name" value="HEAT SHOCK PROTEIN 90 FAMILY MEMBER"/>
    <property type="match status" value="1"/>
</dbReference>
<evidence type="ECO:0000256" key="1">
    <source>
        <dbReference type="ARBA" id="ARBA00008239"/>
    </source>
</evidence>
<feature type="region of interest" description="Disordered" evidence="5">
    <location>
        <begin position="2029"/>
        <end position="2070"/>
    </location>
</feature>
<dbReference type="SUPFAM" id="SSF55874">
    <property type="entry name" value="ATPase domain of HSP90 chaperone/DNA topoisomerase II/histidine kinase"/>
    <property type="match status" value="1"/>
</dbReference>
<evidence type="ECO:0000256" key="5">
    <source>
        <dbReference type="SAM" id="MobiDB-lite"/>
    </source>
</evidence>
<keyword evidence="2" id="KW-0547">Nucleotide-binding</keyword>
<dbReference type="GO" id="GO:0140662">
    <property type="term" value="F:ATP-dependent protein folding chaperone"/>
    <property type="evidence" value="ECO:0007669"/>
    <property type="project" value="InterPro"/>
</dbReference>
<evidence type="ECO:0000256" key="3">
    <source>
        <dbReference type="ARBA" id="ARBA00022840"/>
    </source>
</evidence>
<dbReference type="SUPFAM" id="SSF54211">
    <property type="entry name" value="Ribosomal protein S5 domain 2-like"/>
    <property type="match status" value="1"/>
</dbReference>
<dbReference type="InterPro" id="IPR036890">
    <property type="entry name" value="HATPase_C_sf"/>
</dbReference>
<name>A0A2P6TCG4_CHLSO</name>
<dbReference type="GO" id="GO:0051082">
    <property type="term" value="F:unfolded protein binding"/>
    <property type="evidence" value="ECO:0007669"/>
    <property type="project" value="InterPro"/>
</dbReference>
<evidence type="ECO:0000313" key="8">
    <source>
        <dbReference type="Proteomes" id="UP000239899"/>
    </source>
</evidence>
<protein>
    <submittedName>
        <fullName evidence="7">Heat shock 90C isoform C</fullName>
    </submittedName>
</protein>
<dbReference type="Gene3D" id="3.30.230.80">
    <property type="match status" value="1"/>
</dbReference>
<dbReference type="InterPro" id="IPR013783">
    <property type="entry name" value="Ig-like_fold"/>
</dbReference>
<organism evidence="7 8">
    <name type="scientific">Chlorella sorokiniana</name>
    <name type="common">Freshwater green alga</name>
    <dbReference type="NCBI Taxonomy" id="3076"/>
    <lineage>
        <taxon>Eukaryota</taxon>
        <taxon>Viridiplantae</taxon>
        <taxon>Chlorophyta</taxon>
        <taxon>core chlorophytes</taxon>
        <taxon>Trebouxiophyceae</taxon>
        <taxon>Chlorellales</taxon>
        <taxon>Chlorellaceae</taxon>
        <taxon>Chlorella clade</taxon>
        <taxon>Chlorella</taxon>
    </lineage>
</organism>
<dbReference type="NCBIfam" id="NF003555">
    <property type="entry name" value="PRK05218.1"/>
    <property type="match status" value="1"/>
</dbReference>
<dbReference type="FunFam" id="3.30.230.80:FF:000001">
    <property type="entry name" value="Heat shock protein 90 alpha"/>
    <property type="match status" value="1"/>
</dbReference>
<keyword evidence="7" id="KW-0346">Stress response</keyword>
<dbReference type="InterPro" id="IPR036116">
    <property type="entry name" value="FN3_sf"/>
</dbReference>
<feature type="domain" description="Fibronectin type-III" evidence="6">
    <location>
        <begin position="1309"/>
        <end position="1398"/>
    </location>
</feature>
<dbReference type="CDD" id="cd00063">
    <property type="entry name" value="FN3"/>
    <property type="match status" value="1"/>
</dbReference>
<dbReference type="OrthoDB" id="28737at2759"/>
<dbReference type="PROSITE" id="PS50853">
    <property type="entry name" value="FN3"/>
    <property type="match status" value="1"/>
</dbReference>
<dbReference type="Proteomes" id="UP000239899">
    <property type="component" value="Unassembled WGS sequence"/>
</dbReference>
<dbReference type="STRING" id="3076.A0A2P6TCG4"/>
<dbReference type="Pfam" id="PF13589">
    <property type="entry name" value="HATPase_c_3"/>
    <property type="match status" value="1"/>
</dbReference>
<dbReference type="SUPFAM" id="SSF110942">
    <property type="entry name" value="HSP90 C-terminal domain"/>
    <property type="match status" value="2"/>
</dbReference>
<dbReference type="SMART" id="SM00060">
    <property type="entry name" value="FN3"/>
    <property type="match status" value="2"/>
</dbReference>
<dbReference type="Gene3D" id="3.30.565.10">
    <property type="entry name" value="Histidine kinase-like ATPase, C-terminal domain"/>
    <property type="match status" value="1"/>
</dbReference>
<dbReference type="Pfam" id="PF00183">
    <property type="entry name" value="HSP90"/>
    <property type="match status" value="2"/>
</dbReference>
<dbReference type="GO" id="GO:0005524">
    <property type="term" value="F:ATP binding"/>
    <property type="evidence" value="ECO:0007669"/>
    <property type="project" value="UniProtKB-KW"/>
</dbReference>
<dbReference type="InterPro" id="IPR003594">
    <property type="entry name" value="HATPase_dom"/>
</dbReference>
<dbReference type="SUPFAM" id="SSF49265">
    <property type="entry name" value="Fibronectin type III"/>
    <property type="match status" value="2"/>
</dbReference>
<comment type="similarity">
    <text evidence="1">Belongs to the heat shock protein 90 family.</text>
</comment>
<dbReference type="InterPro" id="IPR019805">
    <property type="entry name" value="Heat_shock_protein_90_CS"/>
</dbReference>
<dbReference type="InterPro" id="IPR020568">
    <property type="entry name" value="Ribosomal_Su5_D2-typ_SF"/>
</dbReference>
<accession>A0A2P6TCG4</accession>
<dbReference type="FunFam" id="3.30.565.10:FF:000005">
    <property type="entry name" value="Heat shock protein 90"/>
    <property type="match status" value="1"/>
</dbReference>
<dbReference type="Gene3D" id="1.20.120.790">
    <property type="entry name" value="Heat shock protein 90, C-terminal domain"/>
    <property type="match status" value="2"/>
</dbReference>
<sequence>MVQCLASSTARSAVAAGAARHATGSAAAPMRALSGRPAAAAAGAARAAAAARLLRGETARQQRLAICAAAAATEAETFQYQAEVDRLMDLIVNSLYSNRDVFLRELVSNASDALDKIRLLAVQDAKEYETGTDLEIRIKADKDAKTIIIEDSGVGLTREELVNTLGTIAKSGTAKFMEAMKEKHDANLIGQFGVGFYSAFLVADKVTVQTKSNKDAKQWEWESAAGAHSYTIREDAAGDIERGTRITFLLPDALEFADAGKLQSLIKQYSEFISFPIKLWVTTSNPEQVVDEEATAKAQEEADKKAAEEGKEAEKVAPVMKTEWKDAQEWKVQNDNKPLWVRSPKDVSKDEYDAFFKTTFREFVEPLAVAHFNVEGTIEFSSMLFVPGMAPFDQDRQMGKSRNIRLYVKRVFISDEFDEDLMPRYLSFIKGVVDSADLPLNVSREILQENRVVRLIRRQLIKRSLDMIQEIADREDKKDYEAFWESFGRFVKLGCIEDGDNRKALAPLLRFTSSACKAEEGLTSLADYLARKKEGQTQIYYLAADSRAACEASPYVEALTSKGYEVLYLTEPIDEVAVQNLQEYEGMQLADVSREDLQLDDTEEDKKALEAATAELKPLTDYMQKVLGDKVEKVTVTNRLTDSPAVVVASKFGWSANMERIMRAQAMGDARAAEYMRGRRNMEINPPHPIIQALKGKVELESRLVRFFSSVGRVWDRSWEINPPHPIIQALKGKVELESREAKEQVQLLFEAALLAGGFMIESPRDFAARIYSLMEGSSSGAGSSGSSSGGSSGSGAAPTALLAAYGASTGQADRQPRRRLAAISDNTECQQAALYIIPALPNVRDTATFKLVRATYIATVKALAPASTISDVIPTLTEPNPIKGGISVHTTILFSGSCEAGKAAARALHVKLLGDVRPMFYVPAPRAKSLFGDVYMITVGFPYLADATGAKLNAPAAPAGTDLAAQFSITWEDVPPSKIGELQSAAFKAAILKQLPAGAGVYFTTMITEGVSYRFGNYWRACAAPVSPTVAKSAGKTSQGGAVWPPGQPATTKAGRLVFNTNIHGTVFNTAAGKATLSQFMQQLRSSTAAVFPPRTFGRMALEPGYGLRLVNGPTFPCTCECDRAAAPLTLAQAFGPNSATATASGASNITWVRWQFSATPASGAAVTQEADAPLVWWYNLAADTSYTISVVGTTAAGKQVPGANTLPIRTPKAGAPTVAAATPTGATQAAVRLTPPTNGQKVSLYIVKLCLQAQPTKFVQKSSTSIQMAFSGLTAGATYAVSATAKIGSTVVPASNTLPLVMPAPGAPILPTALATGARTGAATAAPPGSASISKYVFTADPPSGAPNATSTVTDPLKGSFSGLRPATQYDVTVVGLNGATPTRPSNTLSFVTPAANAPLNTGTPRSPTQVLVKVVPPTIPPINGGSWVTFAVTLCPIAGPQSACVTKRVGGANRRLLSAPDAVPFNAVPDTTWSTAKRVATIRSAPAAFTTLPWPAPTIYTPVVGTQGTKFSVQARAVKGAIISAPSNTERFTTLVQDPPTVVSTVSIGYSAVLACVQLPTLGGPWANGFQCQSCYKGSCKQAPLCPLEPTRRRLLAPGCRDSVGCNLGTLDSSTPYTVSCVALTAASVPSPVSNSVALVIQQPPAPLVTPVASNPVLLECSPSPGGPWSSCNMQLCEGSAPGRRRLQDGCTPIDASCTFANGGTGPCTVDLTGKVKQNVPYNIISVSVMADGVRQSLTGNQAPYVLQWFPPPTVTAINTGGQSYNVSISPDVEVPLLSYPANGWTYYGIATFVYANASTQIFTCTAKNSGGVPQPVVCPVTMLVTDVAVSFSAMAFQGNSNAPPQDTDLRSFPAVPYTAPAIVSAQASGGTSGSVCVRPALQLGIFSSFNCTACPNGVCTGQQPQSCQPVRKRSLLGGAACDEFSLQCYLNGLQPGTFYQVTCVGIPSTGPTTRCAAGLPRKQAAASGRCPRLAPLRAAPPPERHTDPHDLLNVDGAPLLSDPGDLGRVAEWVLDEYEQLSELRAPKARAKARPARPHKSGGDPRKMLNVDEEPLASDPGDLGRVAEGVLEKFERLDKLK</sequence>
<dbReference type="Gene3D" id="2.60.40.10">
    <property type="entry name" value="Immunoglobulins"/>
    <property type="match status" value="1"/>
</dbReference>
<dbReference type="HAMAP" id="MF_00505">
    <property type="entry name" value="HSP90"/>
    <property type="match status" value="1"/>
</dbReference>
<feature type="compositionally biased region" description="Basic and acidic residues" evidence="5">
    <location>
        <begin position="2044"/>
        <end position="2053"/>
    </location>
</feature>
<dbReference type="SMART" id="SM00387">
    <property type="entry name" value="HATPase_c"/>
    <property type="match status" value="1"/>
</dbReference>
<reference evidence="7 8" key="1">
    <citation type="journal article" date="2018" name="Plant J.">
        <title>Genome sequences of Chlorella sorokiniana UTEX 1602 and Micractinium conductrix SAG 241.80: implications to maltose excretion by a green alga.</title>
        <authorList>
            <person name="Arriola M.B."/>
            <person name="Velmurugan N."/>
            <person name="Zhang Y."/>
            <person name="Plunkett M.H."/>
            <person name="Hondzo H."/>
            <person name="Barney B.M."/>
        </authorList>
    </citation>
    <scope>NUCLEOTIDE SEQUENCE [LARGE SCALE GENOMIC DNA]</scope>
    <source>
        <strain evidence="8">UTEX 1602</strain>
    </source>
</reference>
<proteinExistence type="inferred from homology"/>
<dbReference type="PRINTS" id="PR00775">
    <property type="entry name" value="HEATSHOCK90"/>
</dbReference>
<dbReference type="InterPro" id="IPR020575">
    <property type="entry name" value="Hsp90_N"/>
</dbReference>
<comment type="caution">
    <text evidence="7">The sequence shown here is derived from an EMBL/GenBank/DDBJ whole genome shotgun (WGS) entry which is preliminary data.</text>
</comment>
<dbReference type="EMBL" id="LHPG02000024">
    <property type="protein sequence ID" value="PRW20328.1"/>
    <property type="molecule type" value="Genomic_DNA"/>
</dbReference>